<organism evidence="13 14">
    <name type="scientific">Rhizobium loti</name>
    <name type="common">Mesorhizobium loti</name>
    <dbReference type="NCBI Taxonomy" id="381"/>
    <lineage>
        <taxon>Bacteria</taxon>
        <taxon>Pseudomonadati</taxon>
        <taxon>Pseudomonadota</taxon>
        <taxon>Alphaproteobacteria</taxon>
        <taxon>Hyphomicrobiales</taxon>
        <taxon>Phyllobacteriaceae</taxon>
        <taxon>Mesorhizobium</taxon>
    </lineage>
</organism>
<keyword evidence="7 10" id="KW-1133">Transmembrane helix</keyword>
<dbReference type="SUPFAM" id="SSF52540">
    <property type="entry name" value="P-loop containing nucleoside triphosphate hydrolases"/>
    <property type="match status" value="1"/>
</dbReference>
<dbReference type="Pfam" id="PF00005">
    <property type="entry name" value="ABC_tran"/>
    <property type="match status" value="1"/>
</dbReference>
<dbReference type="SMART" id="SM00382">
    <property type="entry name" value="AAA"/>
    <property type="match status" value="1"/>
</dbReference>
<evidence type="ECO:0000259" key="12">
    <source>
        <dbReference type="PROSITE" id="PS50929"/>
    </source>
</evidence>
<dbReference type="InterPro" id="IPR017871">
    <property type="entry name" value="ABC_transporter-like_CS"/>
</dbReference>
<dbReference type="Proteomes" id="UP000245631">
    <property type="component" value="Unassembled WGS sequence"/>
</dbReference>
<dbReference type="GO" id="GO:0015421">
    <property type="term" value="F:ABC-type oligopeptide transporter activity"/>
    <property type="evidence" value="ECO:0007669"/>
    <property type="project" value="TreeGrafter"/>
</dbReference>
<evidence type="ECO:0000256" key="3">
    <source>
        <dbReference type="ARBA" id="ARBA00022448"/>
    </source>
</evidence>
<evidence type="ECO:0000256" key="10">
    <source>
        <dbReference type="SAM" id="Phobius"/>
    </source>
</evidence>
<dbReference type="InterPro" id="IPR027417">
    <property type="entry name" value="P-loop_NTPase"/>
</dbReference>
<dbReference type="CDD" id="cd03254">
    <property type="entry name" value="ABCC_Glucan_exporter_like"/>
    <property type="match status" value="1"/>
</dbReference>
<evidence type="ECO:0000256" key="6">
    <source>
        <dbReference type="ARBA" id="ARBA00022840"/>
    </source>
</evidence>
<dbReference type="InterPro" id="IPR011527">
    <property type="entry name" value="ABC1_TM_dom"/>
</dbReference>
<dbReference type="InterPro" id="IPR003593">
    <property type="entry name" value="AAA+_ATPase"/>
</dbReference>
<feature type="compositionally biased region" description="Acidic residues" evidence="9">
    <location>
        <begin position="1"/>
        <end position="10"/>
    </location>
</feature>
<feature type="domain" description="ABC transporter" evidence="11">
    <location>
        <begin position="373"/>
        <end position="607"/>
    </location>
</feature>
<name>A0A8E2WHQ9_RHILI</name>
<dbReference type="SUPFAM" id="SSF90123">
    <property type="entry name" value="ABC transporter transmembrane region"/>
    <property type="match status" value="1"/>
</dbReference>
<keyword evidence="3" id="KW-0813">Transport</keyword>
<dbReference type="EMBL" id="QGGH01000001">
    <property type="protein sequence ID" value="PWJ94557.1"/>
    <property type="molecule type" value="Genomic_DNA"/>
</dbReference>
<feature type="transmembrane region" description="Helical" evidence="10">
    <location>
        <begin position="91"/>
        <end position="110"/>
    </location>
</feature>
<reference evidence="13 14" key="1">
    <citation type="submission" date="2018-05" db="EMBL/GenBank/DDBJ databases">
        <title>Genomic Encyclopedia of Type Strains, Phase IV (KMG-IV): sequencing the most valuable type-strain genomes for metagenomic binning, comparative biology and taxonomic classification.</title>
        <authorList>
            <person name="Goeker M."/>
        </authorList>
    </citation>
    <scope>NUCLEOTIDE SEQUENCE [LARGE SCALE GENOMIC DNA]</scope>
    <source>
        <strain evidence="13 14">DSM 2626</strain>
    </source>
</reference>
<dbReference type="InterPro" id="IPR039421">
    <property type="entry name" value="Type_1_exporter"/>
</dbReference>
<dbReference type="Gene3D" id="1.20.1560.10">
    <property type="entry name" value="ABC transporter type 1, transmembrane domain"/>
    <property type="match status" value="1"/>
</dbReference>
<dbReference type="Gene3D" id="3.40.50.300">
    <property type="entry name" value="P-loop containing nucleotide triphosphate hydrolases"/>
    <property type="match status" value="1"/>
</dbReference>
<protein>
    <submittedName>
        <fullName evidence="13">ATP-binding cassette subfamily B protein</fullName>
    </submittedName>
</protein>
<dbReference type="Pfam" id="PF00664">
    <property type="entry name" value="ABC_membrane"/>
    <property type="match status" value="1"/>
</dbReference>
<evidence type="ECO:0000256" key="1">
    <source>
        <dbReference type="ARBA" id="ARBA00004651"/>
    </source>
</evidence>
<accession>A0A8E2WHQ9</accession>
<evidence type="ECO:0000256" key="8">
    <source>
        <dbReference type="ARBA" id="ARBA00023136"/>
    </source>
</evidence>
<keyword evidence="5" id="KW-0547">Nucleotide-binding</keyword>
<feature type="transmembrane region" description="Helical" evidence="10">
    <location>
        <begin position="171"/>
        <end position="190"/>
    </location>
</feature>
<feature type="domain" description="ABC transmembrane type-1" evidence="12">
    <location>
        <begin position="55"/>
        <end position="338"/>
    </location>
</feature>
<dbReference type="PANTHER" id="PTHR43394">
    <property type="entry name" value="ATP-DEPENDENT PERMEASE MDL1, MITOCHONDRIAL"/>
    <property type="match status" value="1"/>
</dbReference>
<dbReference type="GO" id="GO:0005524">
    <property type="term" value="F:ATP binding"/>
    <property type="evidence" value="ECO:0007669"/>
    <property type="project" value="UniProtKB-KW"/>
</dbReference>
<dbReference type="CDD" id="cd18545">
    <property type="entry name" value="ABC_6TM_YknV_like"/>
    <property type="match status" value="1"/>
</dbReference>
<proteinExistence type="inferred from homology"/>
<keyword evidence="6 13" id="KW-0067">ATP-binding</keyword>
<comment type="caution">
    <text evidence="13">The sequence shown here is derived from an EMBL/GenBank/DDBJ whole genome shotgun (WGS) entry which is preliminary data.</text>
</comment>
<evidence type="ECO:0000256" key="2">
    <source>
        <dbReference type="ARBA" id="ARBA00005417"/>
    </source>
</evidence>
<comment type="similarity">
    <text evidence="2">Belongs to the ABC transporter superfamily.</text>
</comment>
<dbReference type="AlphaFoldDB" id="A0A8E2WHQ9"/>
<keyword evidence="4 10" id="KW-0812">Transmembrane</keyword>
<dbReference type="GO" id="GO:0005886">
    <property type="term" value="C:plasma membrane"/>
    <property type="evidence" value="ECO:0007669"/>
    <property type="project" value="UniProtKB-SubCell"/>
</dbReference>
<gene>
    <name evidence="13" type="ORF">C8D77_1011243</name>
</gene>
<evidence type="ECO:0000313" key="13">
    <source>
        <dbReference type="EMBL" id="PWJ94557.1"/>
    </source>
</evidence>
<evidence type="ECO:0000313" key="14">
    <source>
        <dbReference type="Proteomes" id="UP000245631"/>
    </source>
</evidence>
<dbReference type="RefSeq" id="WP_109660246.1">
    <property type="nucleotide sequence ID" value="NZ_QGGH01000001.1"/>
</dbReference>
<feature type="transmembrane region" description="Helical" evidence="10">
    <location>
        <begin position="289"/>
        <end position="319"/>
    </location>
</feature>
<sequence>MSTQSDDDKEDTSGRPTKAVVGSHRDEEEVFGKAYDPRIVRRIWSFVKPYQSRIFISVAAILVFTLTQLAIPLVIRYAIDHGMTAGRLDQSVMIAAIGAFTVIILINYAASYVQESVVGKVAENVLSDLRRAMFSHLQRVSLSFMDKTEVGRLMSRLQGDVNSMQEFLETSVMSVGDIVLLFGIVSVLLWLDFRLGLLTLSTMPVLFIVRLFWLPRAKVAFMAAHETNSIANGALAEGIHGVRTVQSLERQHVNFDLYDEKVLANLNAHLTSAKYAQVMVPIVDTLTGIAMATVIVVGGSMVLSHSLDIGVMVAFLFYIQRFFDPIRSLTMQYSVMQRAMASGQRISEVLDVPVDVSDRQGAVALSRDMDGSVEFRNVTFGYRPNQPVLKNISFRVNPGETVALVGPTGSGKSSSMALVHRFYDVWSGEVLVGGHDVRDLTQDSLGDQVAMVLQEPFLFSGSVLENIRYHKTSASREEVVRAAQAVGAHDFIENLPDGYDTELEQRGGNLSLGQRQLISFARALVADAKILVLDEATASIDSYTEMLIQKALITLLEGRTGLVIAHRLATIRGADRIIVLQNGEIVESGNHEQLMARKGLYARLYNMNYASFDDISEGELELEAAVGKAT</sequence>
<dbReference type="InterPro" id="IPR036640">
    <property type="entry name" value="ABC1_TM_sf"/>
</dbReference>
<feature type="region of interest" description="Disordered" evidence="9">
    <location>
        <begin position="1"/>
        <end position="22"/>
    </location>
</feature>
<evidence type="ECO:0000256" key="7">
    <source>
        <dbReference type="ARBA" id="ARBA00022989"/>
    </source>
</evidence>
<dbReference type="GeneID" id="61050575"/>
<comment type="subcellular location">
    <subcellularLocation>
        <location evidence="1">Cell membrane</location>
        <topology evidence="1">Multi-pass membrane protein</topology>
    </subcellularLocation>
</comment>
<dbReference type="PROSITE" id="PS00211">
    <property type="entry name" value="ABC_TRANSPORTER_1"/>
    <property type="match status" value="1"/>
</dbReference>
<dbReference type="InterPro" id="IPR003439">
    <property type="entry name" value="ABC_transporter-like_ATP-bd"/>
</dbReference>
<evidence type="ECO:0000256" key="9">
    <source>
        <dbReference type="SAM" id="MobiDB-lite"/>
    </source>
</evidence>
<feature type="transmembrane region" description="Helical" evidence="10">
    <location>
        <begin position="54"/>
        <end position="79"/>
    </location>
</feature>
<feature type="transmembrane region" description="Helical" evidence="10">
    <location>
        <begin position="195"/>
        <end position="213"/>
    </location>
</feature>
<keyword evidence="8 10" id="KW-0472">Membrane</keyword>
<dbReference type="PROSITE" id="PS50893">
    <property type="entry name" value="ABC_TRANSPORTER_2"/>
    <property type="match status" value="1"/>
</dbReference>
<dbReference type="PANTHER" id="PTHR43394:SF1">
    <property type="entry name" value="ATP-BINDING CASSETTE SUB-FAMILY B MEMBER 10, MITOCHONDRIAL"/>
    <property type="match status" value="1"/>
</dbReference>
<dbReference type="FunFam" id="3.40.50.300:FF:000287">
    <property type="entry name" value="Multidrug ABC transporter ATP-binding protein"/>
    <property type="match status" value="1"/>
</dbReference>
<evidence type="ECO:0000256" key="4">
    <source>
        <dbReference type="ARBA" id="ARBA00022692"/>
    </source>
</evidence>
<evidence type="ECO:0000256" key="5">
    <source>
        <dbReference type="ARBA" id="ARBA00022741"/>
    </source>
</evidence>
<evidence type="ECO:0000259" key="11">
    <source>
        <dbReference type="PROSITE" id="PS50893"/>
    </source>
</evidence>
<dbReference type="PROSITE" id="PS50929">
    <property type="entry name" value="ABC_TM1F"/>
    <property type="match status" value="1"/>
</dbReference>
<dbReference type="GO" id="GO:0016887">
    <property type="term" value="F:ATP hydrolysis activity"/>
    <property type="evidence" value="ECO:0007669"/>
    <property type="project" value="InterPro"/>
</dbReference>